<dbReference type="PANTHER" id="PTHR11216:SF174">
    <property type="entry name" value="GH06923P"/>
    <property type="match status" value="1"/>
</dbReference>
<dbReference type="SUPFAM" id="SSF47473">
    <property type="entry name" value="EF-hand"/>
    <property type="match status" value="2"/>
</dbReference>
<feature type="region of interest" description="Disordered" evidence="2">
    <location>
        <begin position="373"/>
        <end position="559"/>
    </location>
</feature>
<feature type="domain" description="EH" evidence="3">
    <location>
        <begin position="270"/>
        <end position="358"/>
    </location>
</feature>
<keyword evidence="1" id="KW-0175">Coiled coil</keyword>
<dbReference type="PROSITE" id="PS50031">
    <property type="entry name" value="EH"/>
    <property type="match status" value="1"/>
</dbReference>
<dbReference type="InterPro" id="IPR000261">
    <property type="entry name" value="EH_dom"/>
</dbReference>
<accession>A0ABQ7R4N3</accession>
<dbReference type="PANTHER" id="PTHR11216">
    <property type="entry name" value="EH DOMAIN"/>
    <property type="match status" value="1"/>
</dbReference>
<evidence type="ECO:0000256" key="2">
    <source>
        <dbReference type="SAM" id="MobiDB-lite"/>
    </source>
</evidence>
<evidence type="ECO:0000259" key="4">
    <source>
        <dbReference type="PROSITE" id="PS50222"/>
    </source>
</evidence>
<dbReference type="CDD" id="cd00052">
    <property type="entry name" value="EH"/>
    <property type="match status" value="1"/>
</dbReference>
<evidence type="ECO:0000259" key="3">
    <source>
        <dbReference type="PROSITE" id="PS50031"/>
    </source>
</evidence>
<evidence type="ECO:0000256" key="1">
    <source>
        <dbReference type="SAM" id="Coils"/>
    </source>
</evidence>
<feature type="compositionally biased region" description="Polar residues" evidence="2">
    <location>
        <begin position="193"/>
        <end position="208"/>
    </location>
</feature>
<dbReference type="InterPro" id="IPR011992">
    <property type="entry name" value="EF-hand-dom_pair"/>
</dbReference>
<evidence type="ECO:0008006" key="7">
    <source>
        <dbReference type="Google" id="ProtNLM"/>
    </source>
</evidence>
<dbReference type="Gene3D" id="1.10.238.10">
    <property type="entry name" value="EF-hand"/>
    <property type="match status" value="2"/>
</dbReference>
<organism evidence="5 6">
    <name type="scientific">Plutella xylostella</name>
    <name type="common">Diamondback moth</name>
    <name type="synonym">Plutella maculipennis</name>
    <dbReference type="NCBI Taxonomy" id="51655"/>
    <lineage>
        <taxon>Eukaryota</taxon>
        <taxon>Metazoa</taxon>
        <taxon>Ecdysozoa</taxon>
        <taxon>Arthropoda</taxon>
        <taxon>Hexapoda</taxon>
        <taxon>Insecta</taxon>
        <taxon>Pterygota</taxon>
        <taxon>Neoptera</taxon>
        <taxon>Endopterygota</taxon>
        <taxon>Lepidoptera</taxon>
        <taxon>Glossata</taxon>
        <taxon>Ditrysia</taxon>
        <taxon>Yponomeutoidea</taxon>
        <taxon>Plutellidae</taxon>
        <taxon>Plutella</taxon>
    </lineage>
</organism>
<evidence type="ECO:0000313" key="5">
    <source>
        <dbReference type="EMBL" id="KAG7312267.1"/>
    </source>
</evidence>
<reference evidence="5 6" key="1">
    <citation type="submission" date="2021-06" db="EMBL/GenBank/DDBJ databases">
        <title>A haploid diamondback moth (Plutella xylostella L.) genome assembly resolves 31 chromosomes and identifies a diamide resistance mutation.</title>
        <authorList>
            <person name="Ward C.M."/>
            <person name="Perry K.D."/>
            <person name="Baker G."/>
            <person name="Powis K."/>
            <person name="Heckel D.G."/>
            <person name="Baxter S.W."/>
        </authorList>
    </citation>
    <scope>NUCLEOTIDE SEQUENCE [LARGE SCALE GENOMIC DNA]</scope>
    <source>
        <strain evidence="5 6">LV</strain>
        <tissue evidence="5">Single pupa</tissue>
    </source>
</reference>
<feature type="compositionally biased region" description="Polar residues" evidence="2">
    <location>
        <begin position="146"/>
        <end position="179"/>
    </location>
</feature>
<keyword evidence="6" id="KW-1185">Reference proteome</keyword>
<feature type="compositionally biased region" description="Pro residues" evidence="2">
    <location>
        <begin position="383"/>
        <end position="400"/>
    </location>
</feature>
<protein>
    <recommendedName>
        <fullName evidence="7">RalBP1-associated Eps domain-containing protein 1</fullName>
    </recommendedName>
</protein>
<dbReference type="PROSITE" id="PS50222">
    <property type="entry name" value="EF_HAND_2"/>
    <property type="match status" value="1"/>
</dbReference>
<gene>
    <name evidence="5" type="ORF">JYU34_001739</name>
</gene>
<dbReference type="InterPro" id="IPR002048">
    <property type="entry name" value="EF_hand_dom"/>
</dbReference>
<proteinExistence type="predicted"/>
<name>A0ABQ7R4N3_PLUXY</name>
<evidence type="ECO:0000313" key="6">
    <source>
        <dbReference type="Proteomes" id="UP000823941"/>
    </source>
</evidence>
<feature type="compositionally biased region" description="Basic and acidic residues" evidence="2">
    <location>
        <begin position="490"/>
        <end position="500"/>
    </location>
</feature>
<dbReference type="Proteomes" id="UP000823941">
    <property type="component" value="Chromosome 3"/>
</dbReference>
<dbReference type="SMART" id="SM00027">
    <property type="entry name" value="EH"/>
    <property type="match status" value="1"/>
</dbReference>
<dbReference type="PRINTS" id="PR01217">
    <property type="entry name" value="PRICHEXTENSN"/>
</dbReference>
<feature type="domain" description="EF-hand" evidence="4">
    <location>
        <begin position="302"/>
        <end position="337"/>
    </location>
</feature>
<sequence length="619" mass="66931">MEDLNLTETEMRYFGDLFLCCDEESNGKIPILKATELFRSSNVPNDVLKQIMDISVAPHVCASLNHMNRKQFYSSLKLIAAHQQNMALKPELLSTAIDLPLPRFTWALNSEASPDLIQLSNSPKEQHIKRDRNFVSLGTYEPIRISSNLSDSDVPQTLSHDATECVSTDSEIESETMSQRSDHSRGRRGKNGSPWSTASESPTPTNSVAERHPVWEHSATGRGVWPVNTGEEHTQLLGTEEESSDRHSSDEETDAGGAGGAGGWAVSEAQARHYAAQFAQLRPDRGLLSGHTARLFFEKSRLPVADLRKIWQLADITKDGALSLEEFSIAMHLIVLRRADVPVPDVLPPALRPAPRAAATDLRDLAPAMLGSGSSADFNLEPPASPPAPAAAAPEPPAKPEPLKEWTKFVDSPTSSVSSPGPKPVNFDFQKAAVERDPKIFHPVALRVTPDGDERASTSPKRDAELKPLQRPQPKKPLKPGGGALPPPPARDEPPGRKEPPPPPPRPLRHHARSSSLDLTRLKSAPPPPPLPPPRTSPAPAPAFAPPEPDDPPLMHGAFEVYRKPAAAAAAGGAGGEGGLRALQEQNAALQRVCRALLAELADTQQEKETLRAQLDPAL</sequence>
<feature type="compositionally biased region" description="Pro residues" evidence="2">
    <location>
        <begin position="525"/>
        <end position="547"/>
    </location>
</feature>
<feature type="coiled-coil region" evidence="1">
    <location>
        <begin position="580"/>
        <end position="614"/>
    </location>
</feature>
<comment type="caution">
    <text evidence="5">The sequence shown here is derived from an EMBL/GenBank/DDBJ whole genome shotgun (WGS) entry which is preliminary data.</text>
</comment>
<feature type="region of interest" description="Disordered" evidence="2">
    <location>
        <begin position="146"/>
        <end position="212"/>
    </location>
</feature>
<dbReference type="EMBL" id="JAHIBW010000003">
    <property type="protein sequence ID" value="KAG7312267.1"/>
    <property type="molecule type" value="Genomic_DNA"/>
</dbReference>
<feature type="compositionally biased region" description="Basic and acidic residues" evidence="2">
    <location>
        <begin position="450"/>
        <end position="468"/>
    </location>
</feature>
<feature type="region of interest" description="Disordered" evidence="2">
    <location>
        <begin position="236"/>
        <end position="263"/>
    </location>
</feature>
<dbReference type="Pfam" id="PF12763">
    <property type="entry name" value="EH"/>
    <property type="match status" value="1"/>
</dbReference>